<organism evidence="3 4">
    <name type="scientific">Pseudonocardia hydrocarbonoxydans</name>
    <dbReference type="NCBI Taxonomy" id="76726"/>
    <lineage>
        <taxon>Bacteria</taxon>
        <taxon>Bacillati</taxon>
        <taxon>Actinomycetota</taxon>
        <taxon>Actinomycetes</taxon>
        <taxon>Pseudonocardiales</taxon>
        <taxon>Pseudonocardiaceae</taxon>
        <taxon>Pseudonocardia</taxon>
    </lineage>
</organism>
<evidence type="ECO:0000313" key="3">
    <source>
        <dbReference type="EMBL" id="GEC22819.1"/>
    </source>
</evidence>
<keyword evidence="4" id="KW-1185">Reference proteome</keyword>
<evidence type="ECO:0000313" key="4">
    <source>
        <dbReference type="Proteomes" id="UP000320338"/>
    </source>
</evidence>
<dbReference type="SMART" id="SM00903">
    <property type="entry name" value="Flavin_Reduct"/>
    <property type="match status" value="1"/>
</dbReference>
<protein>
    <submittedName>
        <fullName evidence="3">Flavin reductase</fullName>
    </submittedName>
</protein>
<reference evidence="3 4" key="1">
    <citation type="submission" date="2019-06" db="EMBL/GenBank/DDBJ databases">
        <title>Whole genome shotgun sequence of Pseudonocardia hydrocarbonoxydans NBRC 14498.</title>
        <authorList>
            <person name="Hosoyama A."/>
            <person name="Uohara A."/>
            <person name="Ohji S."/>
            <person name="Ichikawa N."/>
        </authorList>
    </citation>
    <scope>NUCLEOTIDE SEQUENCE [LARGE SCALE GENOMIC DNA]</scope>
    <source>
        <strain evidence="3 4">NBRC 14498</strain>
    </source>
</reference>
<dbReference type="GO" id="GO:0010181">
    <property type="term" value="F:FMN binding"/>
    <property type="evidence" value="ECO:0007669"/>
    <property type="project" value="InterPro"/>
</dbReference>
<dbReference type="PANTHER" id="PTHR30466">
    <property type="entry name" value="FLAVIN REDUCTASE"/>
    <property type="match status" value="1"/>
</dbReference>
<name>A0A4Y3WYM7_9PSEU</name>
<dbReference type="EMBL" id="BJNG01000059">
    <property type="protein sequence ID" value="GEC22819.1"/>
    <property type="molecule type" value="Genomic_DNA"/>
</dbReference>
<dbReference type="SUPFAM" id="SSF50475">
    <property type="entry name" value="FMN-binding split barrel"/>
    <property type="match status" value="1"/>
</dbReference>
<dbReference type="InterPro" id="IPR002563">
    <property type="entry name" value="Flavin_Rdtase-like_dom"/>
</dbReference>
<accession>A0A4Y3WYM7</accession>
<proteinExistence type="predicted"/>
<keyword evidence="1" id="KW-0560">Oxidoreductase</keyword>
<dbReference type="InterPro" id="IPR050268">
    <property type="entry name" value="NADH-dep_flavin_reductase"/>
</dbReference>
<dbReference type="AlphaFoldDB" id="A0A4Y3WYM7"/>
<feature type="domain" description="Flavin reductase like" evidence="2">
    <location>
        <begin position="16"/>
        <end position="157"/>
    </location>
</feature>
<dbReference type="Gene3D" id="2.30.110.10">
    <property type="entry name" value="Electron Transport, Fmn-binding Protein, Chain A"/>
    <property type="match status" value="1"/>
</dbReference>
<sequence length="166" mass="17515">MTAATAALTDTFREVMASVCTPVSVVTVMVDGRPHGTTVSAFASLSLRPPMVLVSLDAGSDLLAMVRETERFGVNILGSDQSPLAMGFARKGSTKFDGVPWTVRHGLPRIGRAPGWLACDVQTFVNGGDHVVLLGSVVDAEVADGMPLTYHARTFGTHTAARHPEP</sequence>
<dbReference type="PANTHER" id="PTHR30466:SF1">
    <property type="entry name" value="FMN REDUCTASE (NADH) RUTF"/>
    <property type="match status" value="1"/>
</dbReference>
<comment type="caution">
    <text evidence="3">The sequence shown here is derived from an EMBL/GenBank/DDBJ whole genome shotgun (WGS) entry which is preliminary data.</text>
</comment>
<gene>
    <name evidence="3" type="ORF">PHY01_51020</name>
</gene>
<dbReference type="InterPro" id="IPR012349">
    <property type="entry name" value="Split_barrel_FMN-bd"/>
</dbReference>
<dbReference type="GO" id="GO:0042602">
    <property type="term" value="F:riboflavin reductase (NADPH) activity"/>
    <property type="evidence" value="ECO:0007669"/>
    <property type="project" value="TreeGrafter"/>
</dbReference>
<evidence type="ECO:0000256" key="1">
    <source>
        <dbReference type="ARBA" id="ARBA00023002"/>
    </source>
</evidence>
<dbReference type="Proteomes" id="UP000320338">
    <property type="component" value="Unassembled WGS sequence"/>
</dbReference>
<dbReference type="Pfam" id="PF01613">
    <property type="entry name" value="Flavin_Reduct"/>
    <property type="match status" value="1"/>
</dbReference>
<evidence type="ECO:0000259" key="2">
    <source>
        <dbReference type="SMART" id="SM00903"/>
    </source>
</evidence>
<dbReference type="RefSeq" id="WP_246086144.1">
    <property type="nucleotide sequence ID" value="NZ_BAAARZ010000061.1"/>
</dbReference>